<dbReference type="Proteomes" id="UP001303647">
    <property type="component" value="Unassembled WGS sequence"/>
</dbReference>
<dbReference type="EMBL" id="MU857618">
    <property type="protein sequence ID" value="KAK4249912.1"/>
    <property type="molecule type" value="Genomic_DNA"/>
</dbReference>
<dbReference type="Pfam" id="PF05071">
    <property type="entry name" value="NDUFA12"/>
    <property type="match status" value="1"/>
</dbReference>
<keyword evidence="2" id="KW-0496">Mitochondrion</keyword>
<proteinExistence type="inferred from homology"/>
<feature type="compositionally biased region" description="Basic and acidic residues" evidence="3">
    <location>
        <begin position="200"/>
        <end position="234"/>
    </location>
</feature>
<feature type="compositionally biased region" description="Low complexity" evidence="3">
    <location>
        <begin position="178"/>
        <end position="191"/>
    </location>
</feature>
<dbReference type="AlphaFoldDB" id="A0AAN7CZF2"/>
<dbReference type="PANTHER" id="PTHR12910">
    <property type="entry name" value="NADH-UBIQUINONE OXIDOREDUCTASE SUBUNIT B17.2"/>
    <property type="match status" value="1"/>
</dbReference>
<feature type="region of interest" description="Disordered" evidence="3">
    <location>
        <begin position="147"/>
        <end position="261"/>
    </location>
</feature>
<evidence type="ECO:0000313" key="5">
    <source>
        <dbReference type="Proteomes" id="UP001303647"/>
    </source>
</evidence>
<keyword evidence="2" id="KW-0813">Transport</keyword>
<keyword evidence="2" id="KW-0999">Mitochondrion inner membrane</keyword>
<evidence type="ECO:0000256" key="1">
    <source>
        <dbReference type="ARBA" id="ARBA00007355"/>
    </source>
</evidence>
<dbReference type="InterPro" id="IPR007763">
    <property type="entry name" value="NDUFA12"/>
</dbReference>
<gene>
    <name evidence="4" type="ORF">C7999DRAFT_29588</name>
</gene>
<organism evidence="4 5">
    <name type="scientific">Corynascus novoguineensis</name>
    <dbReference type="NCBI Taxonomy" id="1126955"/>
    <lineage>
        <taxon>Eukaryota</taxon>
        <taxon>Fungi</taxon>
        <taxon>Dikarya</taxon>
        <taxon>Ascomycota</taxon>
        <taxon>Pezizomycotina</taxon>
        <taxon>Sordariomycetes</taxon>
        <taxon>Sordariomycetidae</taxon>
        <taxon>Sordariales</taxon>
        <taxon>Chaetomiaceae</taxon>
        <taxon>Corynascus</taxon>
    </lineage>
</organism>
<accession>A0AAN7CZF2</accession>
<protein>
    <recommendedName>
        <fullName evidence="2">NADH dehydrogenase [ubiquinone] 1 alpha subcomplex subunit</fullName>
    </recommendedName>
</protein>
<name>A0AAN7CZF2_9PEZI</name>
<keyword evidence="2" id="KW-0249">Electron transport</keyword>
<comment type="function">
    <text evidence="2">Accessory subunit of the mitochondrial membrane respiratory chain NADH dehydrogenase (Complex I), that is believed not to be involved in catalysis. Complex I functions in the transfer of electrons from NADH to the respiratory chain. The immediate electron acceptor for the enzyme is believed to be ubiquinone.</text>
</comment>
<comment type="subcellular location">
    <subcellularLocation>
        <location evidence="2">Mitochondrion inner membrane</location>
        <topology evidence="2">Peripheral membrane protein</topology>
        <orientation evidence="2">Matrix side</orientation>
    </subcellularLocation>
</comment>
<comment type="similarity">
    <text evidence="1 2">Belongs to the complex I NDUFA12 subunit family.</text>
</comment>
<comment type="caution">
    <text evidence="4">The sequence shown here is derived from an EMBL/GenBank/DDBJ whole genome shotgun (WGS) entry which is preliminary data.</text>
</comment>
<keyword evidence="2" id="KW-0472">Membrane</keyword>
<reference evidence="4" key="2">
    <citation type="submission" date="2023-05" db="EMBL/GenBank/DDBJ databases">
        <authorList>
            <consortium name="Lawrence Berkeley National Laboratory"/>
            <person name="Steindorff A."/>
            <person name="Hensen N."/>
            <person name="Bonometti L."/>
            <person name="Westerberg I."/>
            <person name="Brannstrom I.O."/>
            <person name="Guillou S."/>
            <person name="Cros-Aarteil S."/>
            <person name="Calhoun S."/>
            <person name="Haridas S."/>
            <person name="Kuo A."/>
            <person name="Mondo S."/>
            <person name="Pangilinan J."/>
            <person name="Riley R."/>
            <person name="Labutti K."/>
            <person name="Andreopoulos B."/>
            <person name="Lipzen A."/>
            <person name="Chen C."/>
            <person name="Yanf M."/>
            <person name="Daum C."/>
            <person name="Ng V."/>
            <person name="Clum A."/>
            <person name="Ohm R."/>
            <person name="Martin F."/>
            <person name="Silar P."/>
            <person name="Natvig D."/>
            <person name="Lalanne C."/>
            <person name="Gautier V."/>
            <person name="Ament-Velasquez S.L."/>
            <person name="Kruys A."/>
            <person name="Hutchinson M.I."/>
            <person name="Powell A.J."/>
            <person name="Barry K."/>
            <person name="Miller A.N."/>
            <person name="Grigoriev I.V."/>
            <person name="Debuchy R."/>
            <person name="Gladieux P."/>
            <person name="Thoren M.H."/>
            <person name="Johannesson H."/>
        </authorList>
    </citation>
    <scope>NUCLEOTIDE SEQUENCE</scope>
    <source>
        <strain evidence="4">CBS 359.72</strain>
    </source>
</reference>
<reference evidence="4" key="1">
    <citation type="journal article" date="2023" name="Mol. Phylogenet. Evol.">
        <title>Genome-scale phylogeny and comparative genomics of the fungal order Sordariales.</title>
        <authorList>
            <person name="Hensen N."/>
            <person name="Bonometti L."/>
            <person name="Westerberg I."/>
            <person name="Brannstrom I.O."/>
            <person name="Guillou S."/>
            <person name="Cros-Aarteil S."/>
            <person name="Calhoun S."/>
            <person name="Haridas S."/>
            <person name="Kuo A."/>
            <person name="Mondo S."/>
            <person name="Pangilinan J."/>
            <person name="Riley R."/>
            <person name="LaButti K."/>
            <person name="Andreopoulos B."/>
            <person name="Lipzen A."/>
            <person name="Chen C."/>
            <person name="Yan M."/>
            <person name="Daum C."/>
            <person name="Ng V."/>
            <person name="Clum A."/>
            <person name="Steindorff A."/>
            <person name="Ohm R.A."/>
            <person name="Martin F."/>
            <person name="Silar P."/>
            <person name="Natvig D.O."/>
            <person name="Lalanne C."/>
            <person name="Gautier V."/>
            <person name="Ament-Velasquez S.L."/>
            <person name="Kruys A."/>
            <person name="Hutchinson M.I."/>
            <person name="Powell A.J."/>
            <person name="Barry K."/>
            <person name="Miller A.N."/>
            <person name="Grigoriev I.V."/>
            <person name="Debuchy R."/>
            <person name="Gladieux P."/>
            <person name="Hiltunen Thoren M."/>
            <person name="Johannesson H."/>
        </authorList>
    </citation>
    <scope>NUCLEOTIDE SEQUENCE</scope>
    <source>
        <strain evidence="4">CBS 359.72</strain>
    </source>
</reference>
<keyword evidence="5" id="KW-1185">Reference proteome</keyword>
<dbReference type="PANTHER" id="PTHR12910:SF12">
    <property type="entry name" value="NADH DEHYDROGENASE [UBIQUINONE] 1 ALPHA SUBCOMPLEX SUBUNIT 12"/>
    <property type="match status" value="1"/>
</dbReference>
<dbReference type="GO" id="GO:0045271">
    <property type="term" value="C:respiratory chain complex I"/>
    <property type="evidence" value="ECO:0007669"/>
    <property type="project" value="InterPro"/>
</dbReference>
<evidence type="ECO:0000256" key="3">
    <source>
        <dbReference type="SAM" id="MobiDB-lite"/>
    </source>
</evidence>
<sequence>MSQPPISPILRAWYKWKMLRLPWRRQFLVGFDLSGNTYWEFLDRGSRLHSPNPSRHPQTTTQAVRWRRIVRYPSGTHHSAVVVPPAWHQWLRHTRPAPPTLTEQRAEVARQERIRRLAAEADARWEAKPKVMEDIDAKKQKARLLGVREPPFETDRPVGPGSKIKASAEAAAERAKAGETAGTGTVAGDGALRNSGAVNQREETLKKMKREAAEAAGKRGDATRPKAEEGKGPDPWRQQARGGPSETWQPKAWEPTPREKI</sequence>
<keyword evidence="2" id="KW-0679">Respiratory chain</keyword>
<evidence type="ECO:0000256" key="2">
    <source>
        <dbReference type="RuleBase" id="RU363103"/>
    </source>
</evidence>
<dbReference type="GO" id="GO:0005743">
    <property type="term" value="C:mitochondrial inner membrane"/>
    <property type="evidence" value="ECO:0007669"/>
    <property type="project" value="UniProtKB-SubCell"/>
</dbReference>
<evidence type="ECO:0000313" key="4">
    <source>
        <dbReference type="EMBL" id="KAK4249912.1"/>
    </source>
</evidence>